<reference evidence="2" key="1">
    <citation type="journal article" date="2020" name="Fungal Divers.">
        <title>Resolving the Mortierellaceae phylogeny through synthesis of multi-gene phylogenetics and phylogenomics.</title>
        <authorList>
            <person name="Vandepol N."/>
            <person name="Liber J."/>
            <person name="Desiro A."/>
            <person name="Na H."/>
            <person name="Kennedy M."/>
            <person name="Barry K."/>
            <person name="Grigoriev I.V."/>
            <person name="Miller A.N."/>
            <person name="O'Donnell K."/>
            <person name="Stajich J.E."/>
            <person name="Bonito G."/>
        </authorList>
    </citation>
    <scope>NUCLEOTIDE SEQUENCE</scope>
    <source>
        <strain evidence="2">NRRL 2769</strain>
    </source>
</reference>
<accession>A0A9P6MD23</accession>
<name>A0A9P6MD23_9FUNG</name>
<sequence>AEHIFTSKKVKDPSLNKGIANAYHEYGRLLDDLGRHDKAKKSRSMAEKWGYVDVVSRHTGSRHPLGKNDTVSRLFLPTAALSVVAADLLVSPRVTAALSVAPSLAAALSVSSSVSVASGVATAIYRDNSKTDVVQLSHQDHILHSTPAKANNGKPTPSKDVMHIPRKIFDQNIVPPITKYTLPEPNGRITNTPQLAYCLCLLHPSMILKEELDQNERHWLQAKVSDPDEHERLQTIATDVIRAFVQEGLKKPGVVAEVVSLSAVLGQDDFRKLLQIFVDGINQSWLLDVHLLNGLALLIRNSPQG</sequence>
<dbReference type="Pfam" id="PF23948">
    <property type="entry name" value="ARM_5"/>
    <property type="match status" value="1"/>
</dbReference>
<keyword evidence="3" id="KW-1185">Reference proteome</keyword>
<proteinExistence type="predicted"/>
<evidence type="ECO:0000259" key="1">
    <source>
        <dbReference type="Pfam" id="PF23948"/>
    </source>
</evidence>
<protein>
    <recommendedName>
        <fullName evidence="1">Arm-like repeat domain-containing protein</fullName>
    </recommendedName>
</protein>
<evidence type="ECO:0000313" key="3">
    <source>
        <dbReference type="Proteomes" id="UP000703661"/>
    </source>
</evidence>
<evidence type="ECO:0000313" key="2">
    <source>
        <dbReference type="EMBL" id="KAF9993095.1"/>
    </source>
</evidence>
<feature type="non-terminal residue" evidence="2">
    <location>
        <position position="305"/>
    </location>
</feature>
<dbReference type="InterPro" id="IPR056251">
    <property type="entry name" value="Arm_rpt_dom"/>
</dbReference>
<dbReference type="Proteomes" id="UP000703661">
    <property type="component" value="Unassembled WGS sequence"/>
</dbReference>
<gene>
    <name evidence="2" type="ORF">BGZ80_008278</name>
</gene>
<comment type="caution">
    <text evidence="2">The sequence shown here is derived from an EMBL/GenBank/DDBJ whole genome shotgun (WGS) entry which is preliminary data.</text>
</comment>
<dbReference type="EMBL" id="JAAAID010004439">
    <property type="protein sequence ID" value="KAF9993095.1"/>
    <property type="molecule type" value="Genomic_DNA"/>
</dbReference>
<feature type="domain" description="Arm-like repeat" evidence="1">
    <location>
        <begin position="220"/>
        <end position="303"/>
    </location>
</feature>
<dbReference type="AlphaFoldDB" id="A0A9P6MD23"/>
<organism evidence="2 3">
    <name type="scientific">Entomortierella chlamydospora</name>
    <dbReference type="NCBI Taxonomy" id="101097"/>
    <lineage>
        <taxon>Eukaryota</taxon>
        <taxon>Fungi</taxon>
        <taxon>Fungi incertae sedis</taxon>
        <taxon>Mucoromycota</taxon>
        <taxon>Mortierellomycotina</taxon>
        <taxon>Mortierellomycetes</taxon>
        <taxon>Mortierellales</taxon>
        <taxon>Mortierellaceae</taxon>
        <taxon>Entomortierella</taxon>
    </lineage>
</organism>
<feature type="non-terminal residue" evidence="2">
    <location>
        <position position="1"/>
    </location>
</feature>